<keyword evidence="3" id="KW-0496">Mitochondrion</keyword>
<dbReference type="AlphaFoldDB" id="E6ZE60"/>
<keyword evidence="1" id="KW-0175">Coiled coil</keyword>
<dbReference type="InterPro" id="IPR017964">
    <property type="entry name" value="DNA-dir_DNA_pol_B_CS"/>
</dbReference>
<dbReference type="PROSITE" id="PS00116">
    <property type="entry name" value="DNA_POLYMERASE_B"/>
    <property type="match status" value="1"/>
</dbReference>
<dbReference type="RefSeq" id="YP_004222345.1">
    <property type="nucleotide sequence ID" value="NC_015099.1"/>
</dbReference>
<evidence type="ECO:0000313" key="4">
    <source>
        <dbReference type="EMBL" id="CBJ20715.1"/>
    </source>
</evidence>
<reference evidence="3" key="2">
    <citation type="journal article" date="2011" name="Genome Biol. Evol.">
        <title>Structural and content diversity of mitochondrial genome in beet: a comparative genomic analysis.</title>
        <authorList>
            <person name="Darracq A."/>
            <person name="Varre J.S."/>
            <person name="Marechal-Drouard L."/>
            <person name="Courseaux A."/>
            <person name="Saumitou-Laprade P."/>
            <person name="Oztas S."/>
            <person name="Vacherie B."/>
            <person name="Barbe V.and.Touzet.P."/>
        </authorList>
    </citation>
    <scope>NUCLEOTIDE SEQUENCE</scope>
</reference>
<dbReference type="GO" id="GO:0000166">
    <property type="term" value="F:nucleotide binding"/>
    <property type="evidence" value="ECO:0007669"/>
    <property type="project" value="InterPro"/>
</dbReference>
<organism evidence="3">
    <name type="scientific">Beta vulgaris subsp. maritima</name>
    <name type="common">Sea beet</name>
    <name type="synonym">Beta maritima</name>
    <dbReference type="NCBI Taxonomy" id="350892"/>
    <lineage>
        <taxon>Eukaryota</taxon>
        <taxon>Viridiplantae</taxon>
        <taxon>Streptophyta</taxon>
        <taxon>Embryophyta</taxon>
        <taxon>Tracheophyta</taxon>
        <taxon>Spermatophyta</taxon>
        <taxon>Magnoliopsida</taxon>
        <taxon>eudicotyledons</taxon>
        <taxon>Gunneridae</taxon>
        <taxon>Pentapetalae</taxon>
        <taxon>Caryophyllales</taxon>
        <taxon>Chenopodiaceae</taxon>
        <taxon>Betoideae</taxon>
        <taxon>Beta</taxon>
    </lineage>
</organism>
<gene>
    <name evidence="3" type="primary">orf135a</name>
</gene>
<sequence>MGFIYPKRFPNPPKNSAVQLSTAITACARIHMYKYISRDDCYYTDTDSIVLSNPLPEDDVSSSELGKFKLEDQIKKEKEKLEREIAEKKIEKKEDQEILNHTEIETHLTEDRKLLEKKKEDESEVTKTDYKKPDT</sequence>
<dbReference type="GeneID" id="10220635"/>
<feature type="coiled-coil region" evidence="1">
    <location>
        <begin position="67"/>
        <end position="98"/>
    </location>
</feature>
<evidence type="ECO:0000256" key="2">
    <source>
        <dbReference type="SAM" id="MobiDB-lite"/>
    </source>
</evidence>
<dbReference type="EMBL" id="FP885845">
    <property type="protein sequence ID" value="CBJ17565.1"/>
    <property type="molecule type" value="Genomic_DNA"/>
</dbReference>
<dbReference type="Gene3D" id="3.90.1600.10">
    <property type="entry name" value="Palm domain of DNA polymerase"/>
    <property type="match status" value="1"/>
</dbReference>
<evidence type="ECO:0000256" key="1">
    <source>
        <dbReference type="SAM" id="Coils"/>
    </source>
</evidence>
<dbReference type="InterPro" id="IPR043502">
    <property type="entry name" value="DNA/RNA_pol_sf"/>
</dbReference>
<geneLocation type="mitochondrion" evidence="3"/>
<dbReference type="GO" id="GO:0003676">
    <property type="term" value="F:nucleic acid binding"/>
    <property type="evidence" value="ECO:0007669"/>
    <property type="project" value="InterPro"/>
</dbReference>
<accession>E6ZE60</accession>
<dbReference type="EMBL" id="FP885834">
    <property type="protein sequence ID" value="CBJ14075.1"/>
    <property type="molecule type" value="Genomic_DNA"/>
</dbReference>
<proteinExistence type="predicted"/>
<reference evidence="3" key="1">
    <citation type="submission" date="2010-11" db="EMBL/GenBank/DDBJ databases">
        <authorList>
            <person name="Genoscope - CEA"/>
        </authorList>
    </citation>
    <scope>NUCLEOTIDE SEQUENCE</scope>
</reference>
<evidence type="ECO:0000313" key="3">
    <source>
        <dbReference type="EMBL" id="CBJ14075.1"/>
    </source>
</evidence>
<dbReference type="PANTHER" id="PTHR33568:SF3">
    <property type="entry name" value="DNA-DIRECTED DNA POLYMERASE"/>
    <property type="match status" value="1"/>
</dbReference>
<dbReference type="PROSITE" id="PS51257">
    <property type="entry name" value="PROKAR_LIPOPROTEIN"/>
    <property type="match status" value="1"/>
</dbReference>
<dbReference type="EMBL" id="FP885871">
    <property type="protein sequence ID" value="CBJ20715.1"/>
    <property type="molecule type" value="Genomic_DNA"/>
</dbReference>
<dbReference type="EMBL" id="FQ014226">
    <property type="protein sequence ID" value="CBL51963.1"/>
    <property type="molecule type" value="Genomic_DNA"/>
</dbReference>
<feature type="region of interest" description="Disordered" evidence="2">
    <location>
        <begin position="115"/>
        <end position="135"/>
    </location>
</feature>
<name>E6ZE60_BETVM</name>
<dbReference type="SUPFAM" id="SSF56672">
    <property type="entry name" value="DNA/RNA polymerases"/>
    <property type="match status" value="1"/>
</dbReference>
<dbReference type="InterPro" id="IPR023211">
    <property type="entry name" value="DNA_pol_palm_dom_sf"/>
</dbReference>
<dbReference type="PANTHER" id="PTHR33568">
    <property type="entry name" value="DNA POLYMERASE"/>
    <property type="match status" value="1"/>
</dbReference>
<protein>
    <submittedName>
        <fullName evidence="4">Uncharacterized protein orf135a</fullName>
    </submittedName>
</protein>